<dbReference type="Proteomes" id="UP001189429">
    <property type="component" value="Unassembled WGS sequence"/>
</dbReference>
<evidence type="ECO:0000256" key="1">
    <source>
        <dbReference type="SAM" id="MobiDB-lite"/>
    </source>
</evidence>
<comment type="caution">
    <text evidence="2">The sequence shown here is derived from an EMBL/GenBank/DDBJ whole genome shotgun (WGS) entry which is preliminary data.</text>
</comment>
<proteinExistence type="predicted"/>
<dbReference type="EMBL" id="CAUYUJ010014618">
    <property type="protein sequence ID" value="CAK0843953.1"/>
    <property type="molecule type" value="Genomic_DNA"/>
</dbReference>
<accession>A0ABN9TDV9</accession>
<sequence length="258" mass="26695">MSGGDSLWEEGQLRQWRPSCPPPSAGVSTPQPFGSRLAQVVAKCSTLSPKLPARGVSHTSSMANATFEMVASNLAVSEAGLLAATDLYTEQGEPGKKGPPAARVRWAGWRVGLGALLAAALVGVAARAAAQQRGQAPALTKDVPEVTELQDCGSNPACQYEPATGGCDCTPSAGSSATYPTAPRADAYNKYKGNANDLMSVFFFFRRSRAVDASAAVRPPRAVVRTSAGVSDLAAHSDDCQDRSCCVGYSSLIMGGAL</sequence>
<protein>
    <submittedName>
        <fullName evidence="2">Uncharacterized protein</fullName>
    </submittedName>
</protein>
<evidence type="ECO:0000313" key="3">
    <source>
        <dbReference type="Proteomes" id="UP001189429"/>
    </source>
</evidence>
<feature type="region of interest" description="Disordered" evidence="1">
    <location>
        <begin position="1"/>
        <end position="32"/>
    </location>
</feature>
<organism evidence="2 3">
    <name type="scientific">Prorocentrum cordatum</name>
    <dbReference type="NCBI Taxonomy" id="2364126"/>
    <lineage>
        <taxon>Eukaryota</taxon>
        <taxon>Sar</taxon>
        <taxon>Alveolata</taxon>
        <taxon>Dinophyceae</taxon>
        <taxon>Prorocentrales</taxon>
        <taxon>Prorocentraceae</taxon>
        <taxon>Prorocentrum</taxon>
    </lineage>
</organism>
<name>A0ABN9TDV9_9DINO</name>
<gene>
    <name evidence="2" type="ORF">PCOR1329_LOCUS38143</name>
</gene>
<reference evidence="2" key="1">
    <citation type="submission" date="2023-10" db="EMBL/GenBank/DDBJ databases">
        <authorList>
            <person name="Chen Y."/>
            <person name="Shah S."/>
            <person name="Dougan E. K."/>
            <person name="Thang M."/>
            <person name="Chan C."/>
        </authorList>
    </citation>
    <scope>NUCLEOTIDE SEQUENCE [LARGE SCALE GENOMIC DNA]</scope>
</reference>
<evidence type="ECO:0000313" key="2">
    <source>
        <dbReference type="EMBL" id="CAK0843953.1"/>
    </source>
</evidence>
<keyword evidence="3" id="KW-1185">Reference proteome</keyword>